<accession>A0ABV5YL97</accession>
<evidence type="ECO:0000256" key="3">
    <source>
        <dbReference type="ARBA" id="ARBA00022832"/>
    </source>
</evidence>
<name>A0ABV5YL97_9ACTN</name>
<dbReference type="InterPro" id="IPR000873">
    <property type="entry name" value="AMP-dep_synth/lig_dom"/>
</dbReference>
<dbReference type="RefSeq" id="WP_378208097.1">
    <property type="nucleotide sequence ID" value="NZ_JBHLZP010000229.1"/>
</dbReference>
<comment type="caution">
    <text evidence="8">The sequence shown here is derived from an EMBL/GenBank/DDBJ whole genome shotgun (WGS) entry which is preliminary data.</text>
</comment>
<dbReference type="Gene3D" id="3.30.300.30">
    <property type="match status" value="1"/>
</dbReference>
<dbReference type="InterPro" id="IPR020845">
    <property type="entry name" value="AMP-binding_CS"/>
</dbReference>
<evidence type="ECO:0000256" key="1">
    <source>
        <dbReference type="ARBA" id="ARBA00006432"/>
    </source>
</evidence>
<keyword evidence="9" id="KW-1185">Reference proteome</keyword>
<dbReference type="InterPro" id="IPR042099">
    <property type="entry name" value="ANL_N_sf"/>
</dbReference>
<evidence type="ECO:0000256" key="6">
    <source>
        <dbReference type="ARBA" id="ARBA00032875"/>
    </source>
</evidence>
<dbReference type="SUPFAM" id="SSF56801">
    <property type="entry name" value="Acetyl-CoA synthetase-like"/>
    <property type="match status" value="1"/>
</dbReference>
<proteinExistence type="inferred from homology"/>
<evidence type="ECO:0000256" key="4">
    <source>
        <dbReference type="ARBA" id="ARBA00023098"/>
    </source>
</evidence>
<comment type="similarity">
    <text evidence="1">Belongs to the ATP-dependent AMP-binding enzyme family.</text>
</comment>
<dbReference type="Pfam" id="PF00501">
    <property type="entry name" value="AMP-binding"/>
    <property type="match status" value="1"/>
</dbReference>
<dbReference type="PANTHER" id="PTHR43272">
    <property type="entry name" value="LONG-CHAIN-FATTY-ACID--COA LIGASE"/>
    <property type="match status" value="1"/>
</dbReference>
<keyword evidence="4" id="KW-0443">Lipid metabolism</keyword>
<evidence type="ECO:0000313" key="8">
    <source>
        <dbReference type="EMBL" id="MFB9835835.1"/>
    </source>
</evidence>
<evidence type="ECO:0000313" key="9">
    <source>
        <dbReference type="Proteomes" id="UP001589627"/>
    </source>
</evidence>
<dbReference type="Proteomes" id="UP001589627">
    <property type="component" value="Unassembled WGS sequence"/>
</dbReference>
<reference evidence="8 9" key="1">
    <citation type="submission" date="2024-09" db="EMBL/GenBank/DDBJ databases">
        <authorList>
            <person name="Sun Q."/>
            <person name="Mori K."/>
        </authorList>
    </citation>
    <scope>NUCLEOTIDE SEQUENCE [LARGE SCALE GENOMIC DNA]</scope>
    <source>
        <strain evidence="8 9">TBRC 0563</strain>
    </source>
</reference>
<dbReference type="PROSITE" id="PS00455">
    <property type="entry name" value="AMP_BINDING"/>
    <property type="match status" value="1"/>
</dbReference>
<evidence type="ECO:0000256" key="5">
    <source>
        <dbReference type="ARBA" id="ARBA00024484"/>
    </source>
</evidence>
<comment type="catalytic activity">
    <reaction evidence="5">
        <text>a long-chain fatty acid + ATP + CoA = a long-chain fatty acyl-CoA + AMP + diphosphate</text>
        <dbReference type="Rhea" id="RHEA:15421"/>
        <dbReference type="ChEBI" id="CHEBI:30616"/>
        <dbReference type="ChEBI" id="CHEBI:33019"/>
        <dbReference type="ChEBI" id="CHEBI:57287"/>
        <dbReference type="ChEBI" id="CHEBI:57560"/>
        <dbReference type="ChEBI" id="CHEBI:83139"/>
        <dbReference type="ChEBI" id="CHEBI:456215"/>
        <dbReference type="EC" id="6.2.1.3"/>
    </reaction>
    <physiologicalReaction direction="left-to-right" evidence="5">
        <dbReference type="Rhea" id="RHEA:15422"/>
    </physiologicalReaction>
</comment>
<feature type="domain" description="AMP-dependent synthetase/ligase" evidence="7">
    <location>
        <begin position="25"/>
        <end position="427"/>
    </location>
</feature>
<dbReference type="Gene3D" id="3.40.50.12780">
    <property type="entry name" value="N-terminal domain of ligase-like"/>
    <property type="match status" value="1"/>
</dbReference>
<dbReference type="InterPro" id="IPR045851">
    <property type="entry name" value="AMP-bd_C_sf"/>
</dbReference>
<keyword evidence="3" id="KW-0276">Fatty acid metabolism</keyword>
<organism evidence="8 9">
    <name type="scientific">Actinoallomurus acaciae</name>
    <dbReference type="NCBI Taxonomy" id="502577"/>
    <lineage>
        <taxon>Bacteria</taxon>
        <taxon>Bacillati</taxon>
        <taxon>Actinomycetota</taxon>
        <taxon>Actinomycetes</taxon>
        <taxon>Streptosporangiales</taxon>
        <taxon>Thermomonosporaceae</taxon>
        <taxon>Actinoallomurus</taxon>
    </lineage>
</organism>
<keyword evidence="2" id="KW-0436">Ligase</keyword>
<protein>
    <recommendedName>
        <fullName evidence="6">Acyl-CoA synthetase</fullName>
    </recommendedName>
</protein>
<dbReference type="PANTHER" id="PTHR43272:SF32">
    <property type="entry name" value="AMP-DEPENDENT SYNTHETASE_LIGASE DOMAIN-CONTAINING PROTEIN"/>
    <property type="match status" value="1"/>
</dbReference>
<dbReference type="CDD" id="cd05907">
    <property type="entry name" value="VL_LC_FACS_like"/>
    <property type="match status" value="1"/>
</dbReference>
<sequence>MGVLKERAEVEKAIAGTTVADALLETATRHPDAPAFTQGDETLTWSEARERVLRIAAAFTVLGLEPGDTVVLMMPNRTEHVLADLGVVHAGGIPTTLYATLAPEQIAYVAGDCGARYAVLDGPSQVERWAPVLSRLPGLRAVIVLTDCPPGDPYLSWESFLRLGEPGGAARWRDLTPDSTLTVLYTSGTTGRPKGVIVTHRMALYECRVSDDTSELPEGSVGVSYLPFAHIADRVLSIYLPVVRGTHVYFCADPSRLAATLARARPHGFFGVPRVWEKMMAAIQAVLAAEQDDARRAAVTAAMDAGRAYVESREYGRETSPAVLEAFQRADETVLAPMRALIGLDRVRQTLSAAAPLPLDVARFFAGLGLCILDVYGMTETTGAATANRPDSFKLGTVGRAMPGIELRIADDGEILIRGTTCTPGYLNLASAELLDADGWVHTGDLGELDDDGFLKVVDRKKEIIITAGGENIAPSLIENLLKEHPLVGQALAYGDGRRYVVAVLTLDGEVAPAWAAARGIEGGLADLASHPLVLEEIARAVEEANGRLARVQQVKRWHLLPDEWTTESEELTPTLKLKRRVIHSKYADTFTAMYET</sequence>
<dbReference type="EMBL" id="JBHLZP010000229">
    <property type="protein sequence ID" value="MFB9835835.1"/>
    <property type="molecule type" value="Genomic_DNA"/>
</dbReference>
<evidence type="ECO:0000256" key="2">
    <source>
        <dbReference type="ARBA" id="ARBA00022598"/>
    </source>
</evidence>
<evidence type="ECO:0000259" key="7">
    <source>
        <dbReference type="Pfam" id="PF00501"/>
    </source>
</evidence>
<gene>
    <name evidence="8" type="ORF">ACFFNX_27005</name>
</gene>
<dbReference type="Pfam" id="PF23562">
    <property type="entry name" value="AMP-binding_C_3"/>
    <property type="match status" value="1"/>
</dbReference>